<feature type="region of interest" description="Disordered" evidence="1">
    <location>
        <begin position="72"/>
        <end position="93"/>
    </location>
</feature>
<evidence type="ECO:0000256" key="1">
    <source>
        <dbReference type="SAM" id="MobiDB-lite"/>
    </source>
</evidence>
<evidence type="ECO:0000313" key="2">
    <source>
        <dbReference type="EMBL" id="KAK4125062.1"/>
    </source>
</evidence>
<reference evidence="2" key="2">
    <citation type="submission" date="2023-05" db="EMBL/GenBank/DDBJ databases">
        <authorList>
            <consortium name="Lawrence Berkeley National Laboratory"/>
            <person name="Steindorff A."/>
            <person name="Hensen N."/>
            <person name="Bonometti L."/>
            <person name="Westerberg I."/>
            <person name="Brannstrom I.O."/>
            <person name="Guillou S."/>
            <person name="Cros-Aarteil S."/>
            <person name="Calhoun S."/>
            <person name="Haridas S."/>
            <person name="Kuo A."/>
            <person name="Mondo S."/>
            <person name="Pangilinan J."/>
            <person name="Riley R."/>
            <person name="Labutti K."/>
            <person name="Andreopoulos B."/>
            <person name="Lipzen A."/>
            <person name="Chen C."/>
            <person name="Yanf M."/>
            <person name="Daum C."/>
            <person name="Ng V."/>
            <person name="Clum A."/>
            <person name="Ohm R."/>
            <person name="Martin F."/>
            <person name="Silar P."/>
            <person name="Natvig D."/>
            <person name="Lalanne C."/>
            <person name="Gautier V."/>
            <person name="Ament-Velasquez S.L."/>
            <person name="Kruys A."/>
            <person name="Hutchinson M.I."/>
            <person name="Powell A.J."/>
            <person name="Barry K."/>
            <person name="Miller A.N."/>
            <person name="Grigoriev I.V."/>
            <person name="Debuchy R."/>
            <person name="Gladieux P."/>
            <person name="Thoren M.H."/>
            <person name="Johannesson H."/>
        </authorList>
    </citation>
    <scope>NUCLEOTIDE SEQUENCE</scope>
    <source>
        <strain evidence="2">CBS 731.68</strain>
    </source>
</reference>
<accession>A0AAN6Z4T8</accession>
<sequence length="583" mass="58843">MAPAPELMGSTVATGELAGGISTGALGSSNKLEVDAGRARLEREFVIPLLLIPPRLSLNVLLLLLTTDDDEDDEKALTSPTLTAEEEGKEEKKEDTCDAALVTTVRSVVWLQVDVGKNQVVDGDVTLVFSSLQDVELASVAVADAGAIAERDSLDGGAVSFGSGDDDVCGAPSVQVVSAGTPAVEVLVLGWSETAGEETDTPEVMQVSVEETDPVMASSELVEEIAVPDGWLGAPGLQPPDGPVACQGTVEFDRGNGGELGVIDATIVPDVMTVPRAGLVPVGPAVPAVELGSGKGAEPGRMDEEPGAPVPKLPVGAMMLELESGYGALLVGIAGAVPVPGPEDGPVGPPVTVWFVRGYGAVLLAGAVETPVPMLGGHSSVDDGTPVPDPRARVDALVALGHGKGGKAEPVPKLVRAVPVPLVAKPQVLEFDSGKGGRGDETPGAPVWIPVPEMAVPPVGHPAELELLIGNGGDWVDVGGLSGTPVPTTPVPVGPSQGPDELLSGNGTLAVLMVDPPVPVGPVPQLELEAGKGTVKGVREGDGAPVRDVIPVPDGPGHTPVELAAEKGGPLDAIVPGREPPVP</sequence>
<dbReference type="EMBL" id="MU853226">
    <property type="protein sequence ID" value="KAK4125062.1"/>
    <property type="molecule type" value="Genomic_DNA"/>
</dbReference>
<reference evidence="2" key="1">
    <citation type="journal article" date="2023" name="Mol. Phylogenet. Evol.">
        <title>Genome-scale phylogeny and comparative genomics of the fungal order Sordariales.</title>
        <authorList>
            <person name="Hensen N."/>
            <person name="Bonometti L."/>
            <person name="Westerberg I."/>
            <person name="Brannstrom I.O."/>
            <person name="Guillou S."/>
            <person name="Cros-Aarteil S."/>
            <person name="Calhoun S."/>
            <person name="Haridas S."/>
            <person name="Kuo A."/>
            <person name="Mondo S."/>
            <person name="Pangilinan J."/>
            <person name="Riley R."/>
            <person name="LaButti K."/>
            <person name="Andreopoulos B."/>
            <person name="Lipzen A."/>
            <person name="Chen C."/>
            <person name="Yan M."/>
            <person name="Daum C."/>
            <person name="Ng V."/>
            <person name="Clum A."/>
            <person name="Steindorff A."/>
            <person name="Ohm R.A."/>
            <person name="Martin F."/>
            <person name="Silar P."/>
            <person name="Natvig D.O."/>
            <person name="Lalanne C."/>
            <person name="Gautier V."/>
            <person name="Ament-Velasquez S.L."/>
            <person name="Kruys A."/>
            <person name="Hutchinson M.I."/>
            <person name="Powell A.J."/>
            <person name="Barry K."/>
            <person name="Miller A.N."/>
            <person name="Grigoriev I.V."/>
            <person name="Debuchy R."/>
            <person name="Gladieux P."/>
            <person name="Hiltunen Thoren M."/>
            <person name="Johannesson H."/>
        </authorList>
    </citation>
    <scope>NUCLEOTIDE SEQUENCE</scope>
    <source>
        <strain evidence="2">CBS 731.68</strain>
    </source>
</reference>
<proteinExistence type="predicted"/>
<name>A0AAN6Z4T8_9PEZI</name>
<feature type="region of interest" description="Disordered" evidence="1">
    <location>
        <begin position="536"/>
        <end position="559"/>
    </location>
</feature>
<dbReference type="GeneID" id="87833762"/>
<comment type="caution">
    <text evidence="2">The sequence shown here is derived from an EMBL/GenBank/DDBJ whole genome shotgun (WGS) entry which is preliminary data.</text>
</comment>
<keyword evidence="3" id="KW-1185">Reference proteome</keyword>
<organism evidence="2 3">
    <name type="scientific">Parathielavia appendiculata</name>
    <dbReference type="NCBI Taxonomy" id="2587402"/>
    <lineage>
        <taxon>Eukaryota</taxon>
        <taxon>Fungi</taxon>
        <taxon>Dikarya</taxon>
        <taxon>Ascomycota</taxon>
        <taxon>Pezizomycotina</taxon>
        <taxon>Sordariomycetes</taxon>
        <taxon>Sordariomycetidae</taxon>
        <taxon>Sordariales</taxon>
        <taxon>Chaetomiaceae</taxon>
        <taxon>Parathielavia</taxon>
    </lineage>
</organism>
<dbReference type="AlphaFoldDB" id="A0AAN6Z4T8"/>
<evidence type="ECO:0000313" key="3">
    <source>
        <dbReference type="Proteomes" id="UP001302602"/>
    </source>
</evidence>
<dbReference type="RefSeq" id="XP_062648833.1">
    <property type="nucleotide sequence ID" value="XM_062796994.1"/>
</dbReference>
<gene>
    <name evidence="2" type="ORF">N657DRAFT_689429</name>
</gene>
<protein>
    <submittedName>
        <fullName evidence="2">Uncharacterized protein</fullName>
    </submittedName>
</protein>
<dbReference type="Proteomes" id="UP001302602">
    <property type="component" value="Unassembled WGS sequence"/>
</dbReference>